<evidence type="ECO:0008006" key="4">
    <source>
        <dbReference type="Google" id="ProtNLM"/>
    </source>
</evidence>
<feature type="transmembrane region" description="Helical" evidence="1">
    <location>
        <begin position="28"/>
        <end position="47"/>
    </location>
</feature>
<protein>
    <recommendedName>
        <fullName evidence="4">Transmembrane protein</fullName>
    </recommendedName>
</protein>
<feature type="transmembrane region" description="Helical" evidence="1">
    <location>
        <begin position="91"/>
        <end position="111"/>
    </location>
</feature>
<dbReference type="Proteomes" id="UP000013961">
    <property type="component" value="Chromosome"/>
</dbReference>
<feature type="transmembrane region" description="Helical" evidence="1">
    <location>
        <begin position="337"/>
        <end position="360"/>
    </location>
</feature>
<gene>
    <name evidence="2" type="ORF">MASS_4229</name>
</gene>
<name>A0AB33AGI1_9MYCO</name>
<dbReference type="AlphaFoldDB" id="A0AB33AGI1"/>
<dbReference type="KEGG" id="mabb:MASS_4229"/>
<accession>A0AB33AGI1</accession>
<evidence type="ECO:0000256" key="1">
    <source>
        <dbReference type="SAM" id="Phobius"/>
    </source>
</evidence>
<proteinExistence type="predicted"/>
<sequence length="441" mass="49415">MATWGISGPVDLLRRTGFLWWRCWPRLVAIYLVGWLLRYGALELALYVGVHVGGLWGELVFPLVPLTRILTYVAMFWVVRGAVTSTATSCAVAINTVLRAILPVFVLFTAWKLHLEDRAGYLSVRRVEYYGSTMDGLSSTKTNEQINQYLSPTDWRIYAVIAIAFTMRMLLTRFRDKLPTWTQLLALYLEATWVLLLVTAAADKLFGTPEWIKERRVVVWYLDHKESLLASLGPLRHLWESIAQFTSAAVPAILIPLTWVAIAAAVYGVQAMGTWAASGHAFFGEKHASRVAGAGQVVLERVRPRWSRLPSGIQSRTTEFARGFLGILEKLADSIRVTLHGGPLVVATYLFAFMFLVFLYPSGSYYEPQVGEGFLWRAAVNLLGPHELSWWSVYGQAFLVAIAAFIEPMKVCVVAATYGYCVERYRVAHISRAGTQSALPR</sequence>
<dbReference type="RefSeq" id="WP_016343437.1">
    <property type="nucleotide sequence ID" value="NC_021282.1"/>
</dbReference>
<keyword evidence="1" id="KW-1133">Transmembrane helix</keyword>
<keyword evidence="1" id="KW-0472">Membrane</keyword>
<evidence type="ECO:0000313" key="2">
    <source>
        <dbReference type="EMBL" id="AGM30831.1"/>
    </source>
</evidence>
<evidence type="ECO:0000313" key="3">
    <source>
        <dbReference type="Proteomes" id="UP000013961"/>
    </source>
</evidence>
<organism evidence="2 3">
    <name type="scientific">Mycobacteroides abscessus subsp. bolletii 50594</name>
    <dbReference type="NCBI Taxonomy" id="1303024"/>
    <lineage>
        <taxon>Bacteria</taxon>
        <taxon>Bacillati</taxon>
        <taxon>Actinomycetota</taxon>
        <taxon>Actinomycetes</taxon>
        <taxon>Mycobacteriales</taxon>
        <taxon>Mycobacteriaceae</taxon>
        <taxon>Mycobacteroides</taxon>
        <taxon>Mycobacteroides abscessus</taxon>
    </lineage>
</organism>
<dbReference type="EMBL" id="CP004374">
    <property type="protein sequence ID" value="AGM30831.1"/>
    <property type="molecule type" value="Genomic_DNA"/>
</dbReference>
<feature type="transmembrane region" description="Helical" evidence="1">
    <location>
        <begin position="248"/>
        <end position="269"/>
    </location>
</feature>
<reference evidence="2 3" key="1">
    <citation type="journal article" date="2013" name="Genome Announc.">
        <title>Complete Genome Sequence of Mycobacterium massiliense Clinical Strain Asan 50594, Belonging to the Type II Genotype.</title>
        <authorList>
            <person name="Kim B.J."/>
            <person name="Kim B.R."/>
            <person name="Hong S.H."/>
            <person name="Seok S.H."/>
            <person name="Kook Y.H."/>
            <person name="Kim B.J."/>
        </authorList>
    </citation>
    <scope>NUCLEOTIDE SEQUENCE [LARGE SCALE GENOMIC DNA]</scope>
    <source>
        <strain evidence="2 3">50594</strain>
    </source>
</reference>
<feature type="transmembrane region" description="Helical" evidence="1">
    <location>
        <begin position="59"/>
        <end position="79"/>
    </location>
</feature>
<keyword evidence="1" id="KW-0812">Transmembrane</keyword>
<feature type="transmembrane region" description="Helical" evidence="1">
    <location>
        <begin position="184"/>
        <end position="202"/>
    </location>
</feature>
<feature type="transmembrane region" description="Helical" evidence="1">
    <location>
        <begin position="155"/>
        <end position="172"/>
    </location>
</feature>